<dbReference type="PANTHER" id="PTHR43795:SF39">
    <property type="entry name" value="AMINOTRANSFERASE CLASS I_CLASSII DOMAIN-CONTAINING PROTEIN"/>
    <property type="match status" value="1"/>
</dbReference>
<reference evidence="3" key="1">
    <citation type="submission" date="2022-09" db="EMBL/GenBank/DDBJ databases">
        <title>Fusarium specimens isolated from Avocado Roots.</title>
        <authorList>
            <person name="Stajich J."/>
            <person name="Roper C."/>
            <person name="Heimlech-Rivalta G."/>
        </authorList>
    </citation>
    <scope>NUCLEOTIDE SEQUENCE</scope>
    <source>
        <strain evidence="3">CF00095</strain>
    </source>
</reference>
<protein>
    <recommendedName>
        <fullName evidence="2">Aminotransferase class I/classII large domain-containing protein</fullName>
    </recommendedName>
</protein>
<dbReference type="InterPro" id="IPR015424">
    <property type="entry name" value="PyrdxlP-dep_Trfase"/>
</dbReference>
<evidence type="ECO:0000313" key="3">
    <source>
        <dbReference type="EMBL" id="KAJ4131689.1"/>
    </source>
</evidence>
<organism evidence="3 4">
    <name type="scientific">Fusarium equiseti</name>
    <name type="common">Fusarium scirpi</name>
    <dbReference type="NCBI Taxonomy" id="61235"/>
    <lineage>
        <taxon>Eukaryota</taxon>
        <taxon>Fungi</taxon>
        <taxon>Dikarya</taxon>
        <taxon>Ascomycota</taxon>
        <taxon>Pezizomycotina</taxon>
        <taxon>Sordariomycetes</taxon>
        <taxon>Hypocreomycetidae</taxon>
        <taxon>Hypocreales</taxon>
        <taxon>Nectriaceae</taxon>
        <taxon>Fusarium</taxon>
        <taxon>Fusarium incarnatum-equiseti species complex</taxon>
    </lineage>
</organism>
<sequence length="200" mass="21905">MGTLSQRATEAVGGLDLPWRFAPRGDYDPDHNPSGLISFGTAENALVTDQLKEFTDQNVTISHEDFLYRGSHAGGSRFPSALAAHLNEYLTPHSPITPDMIQCVGAATAMHDILAWGVADPGDGVLTSRPVYGRFELDFGNKSQVRVVYSNNKTEEAFQEDIVQKFEEALMRSKKAGIHVKMVLIVNPHNPLGKKCPSIL</sequence>
<dbReference type="Proteomes" id="UP001152024">
    <property type="component" value="Unassembled WGS sequence"/>
</dbReference>
<proteinExistence type="predicted"/>
<feature type="domain" description="Aminotransferase class I/classII large" evidence="2">
    <location>
        <begin position="73"/>
        <end position="197"/>
    </location>
</feature>
<dbReference type="Pfam" id="PF00155">
    <property type="entry name" value="Aminotran_1_2"/>
    <property type="match status" value="1"/>
</dbReference>
<dbReference type="SUPFAM" id="SSF53383">
    <property type="entry name" value="PLP-dependent transferases"/>
    <property type="match status" value="1"/>
</dbReference>
<comment type="caution">
    <text evidence="3">The sequence shown here is derived from an EMBL/GenBank/DDBJ whole genome shotgun (WGS) entry which is preliminary data.</text>
</comment>
<evidence type="ECO:0000256" key="1">
    <source>
        <dbReference type="ARBA" id="ARBA00022898"/>
    </source>
</evidence>
<name>A0ABQ8RD61_FUSEQ</name>
<dbReference type="Gene3D" id="3.40.640.10">
    <property type="entry name" value="Type I PLP-dependent aspartate aminotransferase-like (Major domain)"/>
    <property type="match status" value="1"/>
</dbReference>
<keyword evidence="1" id="KW-0663">Pyridoxal phosphate</keyword>
<dbReference type="Gene3D" id="3.90.1150.10">
    <property type="entry name" value="Aspartate Aminotransferase, domain 1"/>
    <property type="match status" value="1"/>
</dbReference>
<accession>A0ABQ8RD61</accession>
<gene>
    <name evidence="3" type="ORF">NW768_005883</name>
</gene>
<dbReference type="InterPro" id="IPR015422">
    <property type="entry name" value="PyrdxlP-dep_Trfase_small"/>
</dbReference>
<keyword evidence="4" id="KW-1185">Reference proteome</keyword>
<dbReference type="PANTHER" id="PTHR43795">
    <property type="entry name" value="BIFUNCTIONAL ASPARTATE AMINOTRANSFERASE AND GLUTAMATE/ASPARTATE-PREPHENATE AMINOTRANSFERASE-RELATED"/>
    <property type="match status" value="1"/>
</dbReference>
<evidence type="ECO:0000259" key="2">
    <source>
        <dbReference type="Pfam" id="PF00155"/>
    </source>
</evidence>
<dbReference type="InterPro" id="IPR050478">
    <property type="entry name" value="Ethylene_sulfur-biosynth"/>
</dbReference>
<dbReference type="EMBL" id="JAOQBH010000008">
    <property type="protein sequence ID" value="KAJ4131689.1"/>
    <property type="molecule type" value="Genomic_DNA"/>
</dbReference>
<dbReference type="InterPro" id="IPR004839">
    <property type="entry name" value="Aminotransferase_I/II_large"/>
</dbReference>
<evidence type="ECO:0000313" key="4">
    <source>
        <dbReference type="Proteomes" id="UP001152024"/>
    </source>
</evidence>
<dbReference type="InterPro" id="IPR015421">
    <property type="entry name" value="PyrdxlP-dep_Trfase_major"/>
</dbReference>